<evidence type="ECO:0000313" key="3">
    <source>
        <dbReference type="EMBL" id="ARF09435.1"/>
    </source>
</evidence>
<dbReference type="Gene3D" id="1.25.40.20">
    <property type="entry name" value="Ankyrin repeat-containing domain"/>
    <property type="match status" value="2"/>
</dbReference>
<keyword evidence="2" id="KW-0040">ANK repeat</keyword>
<dbReference type="Pfam" id="PF12796">
    <property type="entry name" value="Ank_2"/>
    <property type="match status" value="1"/>
</dbReference>
<sequence length="1671" mass="193811">MSKKLQPYIPPVINRPFIPQTEPNEESVSTLFMTVLEGSFSKIKKITSDKNISLNVRNKEGESLIHAILNNNLSGMKEDQKLELISELIGGGAPVGVPDKKNITPLHLACKYQYPEIVKLLLRNGAEVNKQDNLRMTPIHYAAQGSIEECKKRKKVKNLIPKPLASKTRDVSTQEMRNLTISIIDIFNEEKNFNQYLQHIKNTLLKVGYIYKFEFEDKEREFVKNITDIIGDKNKTDFEKGELVKAAIINLTESLKSISEGKIDSALKPMNIGPQNTQAWGQDISNKILPKEGPETIKEQQESKFKTSLNDALKKMMDCKNTLDKNIKDMADTNSRKIYNNIYNIIQINRAAEINRNIRTAIQNIQPIDFFIPERELRKLILRQDNDRIKLYEINGYGYVPIIDQYLDNFLPDNDNRTVELIRGTKKNRELWKKKGKLLPITDDTDPANPGVVTQPLIGAKPIIPNANQTILYEPDNNSRLFLQSGGIYIYKPYYYVSKYIFGMQQIYNHLCAINYNFDVFKNHIENSYFKEIYHQIMSNMLLSCYNIFQNMILCKNEIIEIKANTDKIINMYKLKFTKHEEHPYSYLLEYCRTYAEEINTIIDTTQDQMTIVYDYCVKFIDSMNEIVDLINVHSGIKFQRAFLEKSFADENLGDYDGIYDNPIKNFIKPPMSLDTYISIFGKFGNDINLMRKEFYLNYAPYIDTNFYISYINKLQPLNVPLVKNNIIVSSKGIDYNICNYPNPLKTLLDDPINEIKPRSGYLVSDCYNINDPTGNQVLHRESIQFITNQTFDIDLPNQGYGLSLINNIPTPQQNPGGTIILEAADNTKIGEIGIKKLENYQKKSDGALLSIKSALREHLYIIKYLMIQKLIEVFNNQNQVDEANNQIINDNKMKNRIGKIKNDLINSLTTKFMIEKEINPILYTIIGKNADELLNLQIKSSLYNGINTYVKNLIRNNSIVGDYSQIFKQYVGGIEKQLVYKTDTGFEAGLHKLYDESIEKFYKSTPGTVRINTLMQTANVMEDEEKIPLQYQIYNMDYLSSQDIKEKLCYNIEPSIIDLLANNKGRMNEKDSSGSSPLYYALEIMHPELINKLLNNRANVNIDTVKNNNGMTPYQYIINLYRQHNGILIKDATDVKEIIDKFTKPLYIEVKESLEANEAYKNNIIKYLDIVFPQLLIMYNNLLCSYAKSYIGNWSYEKQKKLEEMFTQMNLITNIDTKLPILEDFKQNFIKNSIQLDALTDKIKEQDKELEDNLNDNNEIKGMITNLLKRRTEINSKPPPHDQFTAAEIKSLDDKIRKLMKDVNLGNDKNNITKDKTALDNTITNHSQNMYSQIVTRIKNFSVSDKYLGANSVAYNNVFREVSKIYDDIFNYIIKNTPLKNKIYHTGFEDYFLYNKIWRSDLENKDKLKSIFNIHLLSALAQRQIIDKSINDIMQSDSHFELLKDLYDNIFVPSVNNMTELPQNWNPEENYILSEVLDIITHVVKHVMLSNLYYAIIKVTTKYIMELNPKTYEGNEKLLRIYKGSKENYNTFVREVVNRIINPNYGVAGSTPNAKLYNYILNEVPELLVKLKLDIYKDDIEKTGSLKSEDDIFNNIINILTDNGIFTIPKDSSLITNLKTYVFPYYKDLFNLTIPKMKSVIDNYNRYIMNENRFINVILMMNKRAREEIL</sequence>
<dbReference type="PROSITE" id="PS50088">
    <property type="entry name" value="ANK_REPEAT"/>
    <property type="match status" value="2"/>
</dbReference>
<dbReference type="EMBL" id="KY684085">
    <property type="protein sequence ID" value="ARF09435.1"/>
    <property type="molecule type" value="Genomic_DNA"/>
</dbReference>
<dbReference type="InterPro" id="IPR002110">
    <property type="entry name" value="Ankyrin_rpt"/>
</dbReference>
<protein>
    <submittedName>
        <fullName evidence="3">Ankyrin repeat protein</fullName>
    </submittedName>
</protein>
<gene>
    <name evidence="3" type="ORF">Indivirus_1_58</name>
</gene>
<accession>A0A1V0SCK3</accession>
<organism evidence="3">
    <name type="scientific">Indivirus ILV1</name>
    <dbReference type="NCBI Taxonomy" id="1977633"/>
    <lineage>
        <taxon>Viruses</taxon>
        <taxon>Varidnaviria</taxon>
        <taxon>Bamfordvirae</taxon>
        <taxon>Nucleocytoviricota</taxon>
        <taxon>Megaviricetes</taxon>
        <taxon>Imitervirales</taxon>
        <taxon>Mimiviridae</taxon>
        <taxon>Klosneuvirinae</taxon>
        <taxon>Indivirus</taxon>
    </lineage>
</organism>
<dbReference type="InterPro" id="IPR036770">
    <property type="entry name" value="Ankyrin_rpt-contain_sf"/>
</dbReference>
<name>A0A1V0SCK3_9VIRU</name>
<evidence type="ECO:0000256" key="2">
    <source>
        <dbReference type="ARBA" id="ARBA00023043"/>
    </source>
</evidence>
<evidence type="ECO:0000256" key="1">
    <source>
        <dbReference type="ARBA" id="ARBA00022737"/>
    </source>
</evidence>
<keyword evidence="1" id="KW-0677">Repeat</keyword>
<dbReference type="SMART" id="SM00248">
    <property type="entry name" value="ANK"/>
    <property type="match status" value="3"/>
</dbReference>
<reference evidence="3" key="1">
    <citation type="journal article" date="2017" name="Science">
        <title>Giant viruses with an expanded complement of translation system components.</title>
        <authorList>
            <person name="Schulz F."/>
            <person name="Yutin N."/>
            <person name="Ivanova N.N."/>
            <person name="Ortega D.R."/>
            <person name="Lee T.K."/>
            <person name="Vierheilig J."/>
            <person name="Daims H."/>
            <person name="Horn M."/>
            <person name="Wagner M."/>
            <person name="Jensen G.J."/>
            <person name="Kyrpides N.C."/>
            <person name="Koonin E.V."/>
            <person name="Woyke T."/>
        </authorList>
    </citation>
    <scope>NUCLEOTIDE SEQUENCE</scope>
    <source>
        <strain evidence="3">ILV1</strain>
    </source>
</reference>
<dbReference type="PROSITE" id="PS50297">
    <property type="entry name" value="ANK_REP_REGION"/>
    <property type="match status" value="2"/>
</dbReference>
<proteinExistence type="predicted"/>
<dbReference type="PANTHER" id="PTHR24171">
    <property type="entry name" value="ANKYRIN REPEAT DOMAIN-CONTAINING PROTEIN 39-RELATED"/>
    <property type="match status" value="1"/>
</dbReference>
<dbReference type="SUPFAM" id="SSF48403">
    <property type="entry name" value="Ankyrin repeat"/>
    <property type="match status" value="1"/>
</dbReference>